<gene>
    <name evidence="8" type="ORF">CLODIP_2_CD15427</name>
</gene>
<keyword evidence="1" id="KW-0343">GTPase activation</keyword>
<protein>
    <recommendedName>
        <fullName evidence="7">Arf-GAP domain-containing protein</fullName>
    </recommendedName>
</protein>
<dbReference type="GO" id="GO:0048205">
    <property type="term" value="P:COPI coating of Golgi vesicle"/>
    <property type="evidence" value="ECO:0007669"/>
    <property type="project" value="TreeGrafter"/>
</dbReference>
<keyword evidence="9" id="KW-1185">Reference proteome</keyword>
<reference evidence="8 9" key="1">
    <citation type="submission" date="2020-04" db="EMBL/GenBank/DDBJ databases">
        <authorList>
            <person name="Alioto T."/>
            <person name="Alioto T."/>
            <person name="Gomez Garrido J."/>
        </authorList>
    </citation>
    <scope>NUCLEOTIDE SEQUENCE [LARGE SCALE GENOMIC DNA]</scope>
</reference>
<feature type="compositionally biased region" description="Polar residues" evidence="6">
    <location>
        <begin position="417"/>
        <end position="428"/>
    </location>
</feature>
<dbReference type="PANTHER" id="PTHR45686:SF4">
    <property type="entry name" value="ADP-RIBOSYLATION FACTOR GTPASE ACTIVATING PROTEIN 3, ISOFORM H"/>
    <property type="match status" value="1"/>
</dbReference>
<feature type="region of interest" description="Disordered" evidence="6">
    <location>
        <begin position="417"/>
        <end position="487"/>
    </location>
</feature>
<dbReference type="SMART" id="SM00105">
    <property type="entry name" value="ArfGap"/>
    <property type="match status" value="1"/>
</dbReference>
<dbReference type="GO" id="GO:0000139">
    <property type="term" value="C:Golgi membrane"/>
    <property type="evidence" value="ECO:0007669"/>
    <property type="project" value="GOC"/>
</dbReference>
<evidence type="ECO:0000256" key="4">
    <source>
        <dbReference type="ARBA" id="ARBA00022833"/>
    </source>
</evidence>
<evidence type="ECO:0000313" key="9">
    <source>
        <dbReference type="Proteomes" id="UP000494165"/>
    </source>
</evidence>
<dbReference type="AlphaFoldDB" id="A0A8S1C6L3"/>
<dbReference type="Proteomes" id="UP000494165">
    <property type="component" value="Unassembled WGS sequence"/>
</dbReference>
<accession>A0A8S1C6L3</accession>
<sequence length="576" mass="63495">MRASEVLVHTTFRAVCIQIIRAYKDDGDWPANAKAAIMAESGPNKSDITAVFKQLRNLPANKVCFDCNAKNPTWSSVTYGVFICIDCSAVHRGLGVHLTFVRSTQLDTNWTWIQLRQMQLGGNSNASTFFRQHNLNANDAQQKYNSRAAHLYREKLHQSAIQAMRIHGTKINLKETLKSSGQLLVHLDVSQDLTATKKEEEEIDFFENISSQMAPVSQPQTVIPTPVSKPVPQKISQPGEREPNVSTIQSVSTPVAHAPEPRKSTIGARKPAAKSGLGAKRGLGAQRVKANFEEIEREAQMNDEIKTKAVEEVTKPTQEEEEAQMSSMRLAYQDLSLKQQREEERLKHIDKNKAQQVERLGMGFASRSGISHSALTDMQAIEQEGVVEKKKQSSVPSSRSTFESDFFEEFQSGFSMYKSSEPKSTGSAWGTFDDAEPASNSSSQNNSKKWSDPEPVKPPSQPRSTAGAASANGNEAQKKFGGAKAISSDQFFQDSDANNWERKANLQRFEGSSSISSADYFGDGSSRPSNSASASYNSPDLDDVRESVRQGVTKVAGKLSNLANGVMNSFQERYGY</sequence>
<dbReference type="FunFam" id="1.10.220.150:FF:000004">
    <property type="entry name" value="Putative ADP-ribosylation factor GTPase-activating protein 2"/>
    <property type="match status" value="1"/>
</dbReference>
<dbReference type="SUPFAM" id="SSF57863">
    <property type="entry name" value="ArfGap/RecO-like zinc finger"/>
    <property type="match status" value="1"/>
</dbReference>
<feature type="domain" description="Arf-GAP" evidence="7">
    <location>
        <begin position="49"/>
        <end position="156"/>
    </location>
</feature>
<evidence type="ECO:0000256" key="2">
    <source>
        <dbReference type="ARBA" id="ARBA00022723"/>
    </source>
</evidence>
<comment type="caution">
    <text evidence="8">The sequence shown here is derived from an EMBL/GenBank/DDBJ whole genome shotgun (WGS) entry which is preliminary data.</text>
</comment>
<feature type="region of interest" description="Disordered" evidence="6">
    <location>
        <begin position="503"/>
        <end position="543"/>
    </location>
</feature>
<keyword evidence="3 5" id="KW-0863">Zinc-finger</keyword>
<keyword evidence="4" id="KW-0862">Zinc</keyword>
<dbReference type="CDD" id="cd08959">
    <property type="entry name" value="ArfGap_ArfGap1_like"/>
    <property type="match status" value="1"/>
</dbReference>
<dbReference type="InterPro" id="IPR001164">
    <property type="entry name" value="ArfGAP_dom"/>
</dbReference>
<feature type="region of interest" description="Disordered" evidence="6">
    <location>
        <begin position="216"/>
        <end position="277"/>
    </location>
</feature>
<proteinExistence type="predicted"/>
<dbReference type="InterPro" id="IPR037278">
    <property type="entry name" value="ARFGAP/RecO"/>
</dbReference>
<dbReference type="Gene3D" id="1.10.220.150">
    <property type="entry name" value="Arf GTPase activating protein"/>
    <property type="match status" value="1"/>
</dbReference>
<dbReference type="PANTHER" id="PTHR45686">
    <property type="entry name" value="ADP-RIBOSYLATION FACTOR GTPASE ACTIVATING PROTEIN 3, ISOFORM H-RELATED"/>
    <property type="match status" value="1"/>
</dbReference>
<evidence type="ECO:0000313" key="8">
    <source>
        <dbReference type="EMBL" id="CAB3362817.1"/>
    </source>
</evidence>
<feature type="compositionally biased region" description="Polar residues" evidence="6">
    <location>
        <begin position="244"/>
        <end position="253"/>
    </location>
</feature>
<dbReference type="OrthoDB" id="983479at2759"/>
<dbReference type="PROSITE" id="PS50115">
    <property type="entry name" value="ARFGAP"/>
    <property type="match status" value="1"/>
</dbReference>
<evidence type="ECO:0000256" key="1">
    <source>
        <dbReference type="ARBA" id="ARBA00022468"/>
    </source>
</evidence>
<keyword evidence="2" id="KW-0479">Metal-binding</keyword>
<dbReference type="GO" id="GO:0008270">
    <property type="term" value="F:zinc ion binding"/>
    <property type="evidence" value="ECO:0007669"/>
    <property type="project" value="UniProtKB-KW"/>
</dbReference>
<feature type="compositionally biased region" description="Low complexity" evidence="6">
    <location>
        <begin position="525"/>
        <end position="539"/>
    </location>
</feature>
<evidence type="ECO:0000259" key="7">
    <source>
        <dbReference type="PROSITE" id="PS50115"/>
    </source>
</evidence>
<name>A0A8S1C6L3_9INSE</name>
<dbReference type="InterPro" id="IPR038508">
    <property type="entry name" value="ArfGAP_dom_sf"/>
</dbReference>
<dbReference type="EMBL" id="CADEPI010000010">
    <property type="protein sequence ID" value="CAB3362817.1"/>
    <property type="molecule type" value="Genomic_DNA"/>
</dbReference>
<evidence type="ECO:0000256" key="6">
    <source>
        <dbReference type="SAM" id="MobiDB-lite"/>
    </source>
</evidence>
<dbReference type="GO" id="GO:0005096">
    <property type="term" value="F:GTPase activator activity"/>
    <property type="evidence" value="ECO:0007669"/>
    <property type="project" value="UniProtKB-KW"/>
</dbReference>
<evidence type="ECO:0000256" key="3">
    <source>
        <dbReference type="ARBA" id="ARBA00022771"/>
    </source>
</evidence>
<dbReference type="Pfam" id="PF01412">
    <property type="entry name" value="ArfGap"/>
    <property type="match status" value="1"/>
</dbReference>
<organism evidence="8 9">
    <name type="scientific">Cloeon dipterum</name>
    <dbReference type="NCBI Taxonomy" id="197152"/>
    <lineage>
        <taxon>Eukaryota</taxon>
        <taxon>Metazoa</taxon>
        <taxon>Ecdysozoa</taxon>
        <taxon>Arthropoda</taxon>
        <taxon>Hexapoda</taxon>
        <taxon>Insecta</taxon>
        <taxon>Pterygota</taxon>
        <taxon>Palaeoptera</taxon>
        <taxon>Ephemeroptera</taxon>
        <taxon>Pisciforma</taxon>
        <taxon>Baetidae</taxon>
        <taxon>Cloeon</taxon>
    </lineage>
</organism>
<dbReference type="PRINTS" id="PR00405">
    <property type="entry name" value="REVINTRACTNG"/>
</dbReference>
<evidence type="ECO:0000256" key="5">
    <source>
        <dbReference type="PROSITE-ProRule" id="PRU00288"/>
    </source>
</evidence>